<dbReference type="InterPro" id="IPR000944">
    <property type="entry name" value="Tscrpt_reg_Rrf2"/>
</dbReference>
<sequence>MNSEFTIAVHCLIILASAPDQIWNSESLSGKVHTHPARVRKIMSLLRNNDLVATKEGLGGGYRLSCDPADCTLARIYRITSCSALKLNWCSDSKKCGQDQDMVGIQLVLDQAFSIGERMLENYLEQWTIDLLFKEMNKVMKNKKSSFLSEAYPAAAGSDRLINSYRIGGERG</sequence>
<dbReference type="OrthoDB" id="3242805at2"/>
<dbReference type="EMBL" id="SRJD01000011">
    <property type="protein sequence ID" value="TGA97776.1"/>
    <property type="molecule type" value="Genomic_DNA"/>
</dbReference>
<dbReference type="PANTHER" id="PTHR33221">
    <property type="entry name" value="WINGED HELIX-TURN-HELIX TRANSCRIPTIONAL REGULATOR, RRF2 FAMILY"/>
    <property type="match status" value="1"/>
</dbReference>
<accession>A0A4Z0GNK5</accession>
<dbReference type="Gene3D" id="1.10.10.10">
    <property type="entry name" value="Winged helix-like DNA-binding domain superfamily/Winged helix DNA-binding domain"/>
    <property type="match status" value="1"/>
</dbReference>
<name>A0A4Z0GNK5_9BACL</name>
<dbReference type="Proteomes" id="UP000298347">
    <property type="component" value="Unassembled WGS sequence"/>
</dbReference>
<dbReference type="GO" id="GO:0005829">
    <property type="term" value="C:cytosol"/>
    <property type="evidence" value="ECO:0007669"/>
    <property type="project" value="TreeGrafter"/>
</dbReference>
<protein>
    <submittedName>
        <fullName evidence="1">Transcriptional regulator</fullName>
    </submittedName>
</protein>
<dbReference type="PROSITE" id="PS51197">
    <property type="entry name" value="HTH_RRF2_2"/>
    <property type="match status" value="1"/>
</dbReference>
<evidence type="ECO:0000313" key="2">
    <source>
        <dbReference type="Proteomes" id="UP000298347"/>
    </source>
</evidence>
<dbReference type="InterPro" id="IPR036390">
    <property type="entry name" value="WH_DNA-bd_sf"/>
</dbReference>
<evidence type="ECO:0000313" key="1">
    <source>
        <dbReference type="EMBL" id="TGA97776.1"/>
    </source>
</evidence>
<keyword evidence="2" id="KW-1185">Reference proteome</keyword>
<dbReference type="InterPro" id="IPR036388">
    <property type="entry name" value="WH-like_DNA-bd_sf"/>
</dbReference>
<dbReference type="RefSeq" id="WP_135348708.1">
    <property type="nucleotide sequence ID" value="NZ_SRJD01000011.1"/>
</dbReference>
<dbReference type="Pfam" id="PF02082">
    <property type="entry name" value="Rrf2"/>
    <property type="match status" value="1"/>
</dbReference>
<reference evidence="1 2" key="1">
    <citation type="journal article" date="2015" name="Int. J. Syst. Evol. Microbiol.">
        <title>Sporolactobacillus shoreae sp. nov. and Sporolactobacillus spathodeae sp. nov., two spore-forming lactic acid bacteria isolated from tree barks in Thailand.</title>
        <authorList>
            <person name="Thamacharoensuk T."/>
            <person name="Kitahara M."/>
            <person name="Ohkuma M."/>
            <person name="Thongchul N."/>
            <person name="Tanasupawat S."/>
        </authorList>
    </citation>
    <scope>NUCLEOTIDE SEQUENCE [LARGE SCALE GENOMIC DNA]</scope>
    <source>
        <strain evidence="1 2">BK92</strain>
    </source>
</reference>
<dbReference type="AlphaFoldDB" id="A0A4Z0GNK5"/>
<proteinExistence type="predicted"/>
<gene>
    <name evidence="1" type="ORF">E4665_10265</name>
</gene>
<comment type="caution">
    <text evidence="1">The sequence shown here is derived from an EMBL/GenBank/DDBJ whole genome shotgun (WGS) entry which is preliminary data.</text>
</comment>
<dbReference type="PANTHER" id="PTHR33221:SF15">
    <property type="entry name" value="HTH-TYPE TRANSCRIPTIONAL REGULATOR YWGB-RELATED"/>
    <property type="match status" value="1"/>
</dbReference>
<organism evidence="1 2">
    <name type="scientific">Sporolactobacillus shoreae</name>
    <dbReference type="NCBI Taxonomy" id="1465501"/>
    <lineage>
        <taxon>Bacteria</taxon>
        <taxon>Bacillati</taxon>
        <taxon>Bacillota</taxon>
        <taxon>Bacilli</taxon>
        <taxon>Bacillales</taxon>
        <taxon>Sporolactobacillaceae</taxon>
        <taxon>Sporolactobacillus</taxon>
    </lineage>
</organism>
<dbReference type="SUPFAM" id="SSF46785">
    <property type="entry name" value="Winged helix' DNA-binding domain"/>
    <property type="match status" value="1"/>
</dbReference>
<dbReference type="GO" id="GO:0003700">
    <property type="term" value="F:DNA-binding transcription factor activity"/>
    <property type="evidence" value="ECO:0007669"/>
    <property type="project" value="TreeGrafter"/>
</dbReference>